<evidence type="ECO:0000259" key="1">
    <source>
        <dbReference type="PROSITE" id="PS50011"/>
    </source>
</evidence>
<dbReference type="GO" id="GO:0005524">
    <property type="term" value="F:ATP binding"/>
    <property type="evidence" value="ECO:0007669"/>
    <property type="project" value="InterPro"/>
</dbReference>
<feature type="domain" description="Protein kinase" evidence="1">
    <location>
        <begin position="1"/>
        <end position="129"/>
    </location>
</feature>
<protein>
    <recommendedName>
        <fullName evidence="1">Protein kinase domain-containing protein</fullName>
    </recommendedName>
</protein>
<dbReference type="SUPFAM" id="SSF56112">
    <property type="entry name" value="Protein kinase-like (PK-like)"/>
    <property type="match status" value="1"/>
</dbReference>
<dbReference type="InterPro" id="IPR000719">
    <property type="entry name" value="Prot_kinase_dom"/>
</dbReference>
<dbReference type="PANTHER" id="PTHR48011:SF18">
    <property type="entry name" value="MITOGEN-ACTIVATED PROTEIN KINASE KINASE KINASE 19-RELATED"/>
    <property type="match status" value="1"/>
</dbReference>
<gene>
    <name evidence="2" type="ORF">IFM89_006489</name>
</gene>
<dbReference type="InterPro" id="IPR052751">
    <property type="entry name" value="Plant_MAPKKK"/>
</dbReference>
<dbReference type="EMBL" id="JADFTS010000002">
    <property type="protein sequence ID" value="KAF9619302.1"/>
    <property type="molecule type" value="Genomic_DNA"/>
</dbReference>
<evidence type="ECO:0000313" key="2">
    <source>
        <dbReference type="EMBL" id="KAF9619302.1"/>
    </source>
</evidence>
<dbReference type="InterPro" id="IPR011009">
    <property type="entry name" value="Kinase-like_dom_sf"/>
</dbReference>
<evidence type="ECO:0000313" key="3">
    <source>
        <dbReference type="Proteomes" id="UP000631114"/>
    </source>
</evidence>
<comment type="caution">
    <text evidence="2">The sequence shown here is derived from an EMBL/GenBank/DDBJ whole genome shotgun (WGS) entry which is preliminary data.</text>
</comment>
<dbReference type="Proteomes" id="UP000631114">
    <property type="component" value="Unassembled WGS sequence"/>
</dbReference>
<reference evidence="2 3" key="1">
    <citation type="submission" date="2020-10" db="EMBL/GenBank/DDBJ databases">
        <title>The Coptis chinensis genome and diversification of protoberbering-type alkaloids.</title>
        <authorList>
            <person name="Wang B."/>
            <person name="Shu S."/>
            <person name="Song C."/>
            <person name="Liu Y."/>
        </authorList>
    </citation>
    <scope>NUCLEOTIDE SEQUENCE [LARGE SCALE GENOMIC DNA]</scope>
    <source>
        <strain evidence="2">HL-2020</strain>
        <tissue evidence="2">Leaf</tissue>
    </source>
</reference>
<sequence length="129" mass="13932">MVRTVSSGYALAAVSPLSITIVPSRTAFATSISGLIRRLGKRVEPNQNGVGVSGTAYNMAPESVRYNEFEPHSDIWAFGISVLEMLIGEHAWTCGGEDSQFSGILRYIGYSDELPEIPTTLSSDAQDFV</sequence>
<proteinExistence type="predicted"/>
<dbReference type="GO" id="GO:0004672">
    <property type="term" value="F:protein kinase activity"/>
    <property type="evidence" value="ECO:0007669"/>
    <property type="project" value="InterPro"/>
</dbReference>
<dbReference type="OrthoDB" id="25592at2759"/>
<dbReference type="GO" id="GO:0007165">
    <property type="term" value="P:signal transduction"/>
    <property type="evidence" value="ECO:0007669"/>
    <property type="project" value="TreeGrafter"/>
</dbReference>
<dbReference type="Pfam" id="PF00069">
    <property type="entry name" value="Pkinase"/>
    <property type="match status" value="1"/>
</dbReference>
<keyword evidence="3" id="KW-1185">Reference proteome</keyword>
<dbReference type="Gene3D" id="1.10.510.10">
    <property type="entry name" value="Transferase(Phosphotransferase) domain 1"/>
    <property type="match status" value="1"/>
</dbReference>
<accession>A0A835IMM0</accession>
<organism evidence="2 3">
    <name type="scientific">Coptis chinensis</name>
    <dbReference type="NCBI Taxonomy" id="261450"/>
    <lineage>
        <taxon>Eukaryota</taxon>
        <taxon>Viridiplantae</taxon>
        <taxon>Streptophyta</taxon>
        <taxon>Embryophyta</taxon>
        <taxon>Tracheophyta</taxon>
        <taxon>Spermatophyta</taxon>
        <taxon>Magnoliopsida</taxon>
        <taxon>Ranunculales</taxon>
        <taxon>Ranunculaceae</taxon>
        <taxon>Coptidoideae</taxon>
        <taxon>Coptis</taxon>
    </lineage>
</organism>
<dbReference type="PANTHER" id="PTHR48011">
    <property type="entry name" value="CCR4-NOT TRANSCRIPTIONAL COMPLEX SUBUNIT CAF120-RELATED"/>
    <property type="match status" value="1"/>
</dbReference>
<dbReference type="AlphaFoldDB" id="A0A835IMM0"/>
<name>A0A835IMM0_9MAGN</name>
<dbReference type="PROSITE" id="PS50011">
    <property type="entry name" value="PROTEIN_KINASE_DOM"/>
    <property type="match status" value="1"/>
</dbReference>